<feature type="domain" description="Ricin B lectin" evidence="2">
    <location>
        <begin position="82"/>
        <end position="176"/>
    </location>
</feature>
<evidence type="ECO:0000313" key="3">
    <source>
        <dbReference type="EMBL" id="MCP2357069.1"/>
    </source>
</evidence>
<dbReference type="Gene3D" id="2.80.10.50">
    <property type="match status" value="1"/>
</dbReference>
<comment type="caution">
    <text evidence="3">The sequence shown here is derived from an EMBL/GenBank/DDBJ whole genome shotgun (WGS) entry which is preliminary data.</text>
</comment>
<gene>
    <name evidence="3" type="ORF">HD597_004089</name>
</gene>
<organism evidence="3 4">
    <name type="scientific">Nonomuraea thailandensis</name>
    <dbReference type="NCBI Taxonomy" id="1188745"/>
    <lineage>
        <taxon>Bacteria</taxon>
        <taxon>Bacillati</taxon>
        <taxon>Actinomycetota</taxon>
        <taxon>Actinomycetes</taxon>
        <taxon>Streptosporangiales</taxon>
        <taxon>Streptosporangiaceae</taxon>
        <taxon>Nonomuraea</taxon>
    </lineage>
</organism>
<accession>A0A9X2K265</accession>
<dbReference type="Pfam" id="PF14200">
    <property type="entry name" value="RicinB_lectin_2"/>
    <property type="match status" value="1"/>
</dbReference>
<dbReference type="RefSeq" id="WP_253744210.1">
    <property type="nucleotide sequence ID" value="NZ_BAABKA010000103.1"/>
</dbReference>
<keyword evidence="4" id="KW-1185">Reference proteome</keyword>
<evidence type="ECO:0000256" key="1">
    <source>
        <dbReference type="SAM" id="SignalP"/>
    </source>
</evidence>
<dbReference type="SUPFAM" id="SSF50370">
    <property type="entry name" value="Ricin B-like lectins"/>
    <property type="match status" value="1"/>
</dbReference>
<dbReference type="Proteomes" id="UP001139648">
    <property type="component" value="Unassembled WGS sequence"/>
</dbReference>
<name>A0A9X2K265_9ACTN</name>
<feature type="signal peptide" evidence="1">
    <location>
        <begin position="1"/>
        <end position="28"/>
    </location>
</feature>
<dbReference type="PROSITE" id="PS50231">
    <property type="entry name" value="RICIN_B_LECTIN"/>
    <property type="match status" value="1"/>
</dbReference>
<dbReference type="EMBL" id="JAMZEB010000002">
    <property type="protein sequence ID" value="MCP2357069.1"/>
    <property type="molecule type" value="Genomic_DNA"/>
</dbReference>
<sequence length="196" mass="21687">MLRRRITIFLKVLSASLLFFADMSPALASAHRHGPATYITNRLSGLPANISIPASCYIPDNPACVNGTPVLLGASNTNTYFNFHEKEGGWSEVRWFGDYCLDVSGFGTNNGTRVVLWQCHGGHNQLFRPEMFQIDWIGGNDPDTKLLVSRQSGKCLDAANGSAPAPPTVGAPLQIWDCISETDAWNRINQDWDFQW</sequence>
<evidence type="ECO:0000313" key="4">
    <source>
        <dbReference type="Proteomes" id="UP001139648"/>
    </source>
</evidence>
<dbReference type="InterPro" id="IPR000772">
    <property type="entry name" value="Ricin_B_lectin"/>
</dbReference>
<dbReference type="CDD" id="cd00161">
    <property type="entry name" value="beta-trefoil_Ricin-like"/>
    <property type="match status" value="1"/>
</dbReference>
<feature type="chain" id="PRO_5040877639" description="Ricin B lectin domain-containing protein" evidence="1">
    <location>
        <begin position="29"/>
        <end position="196"/>
    </location>
</feature>
<proteinExistence type="predicted"/>
<evidence type="ECO:0000259" key="2">
    <source>
        <dbReference type="Pfam" id="PF14200"/>
    </source>
</evidence>
<dbReference type="InterPro" id="IPR035992">
    <property type="entry name" value="Ricin_B-like_lectins"/>
</dbReference>
<keyword evidence="1" id="KW-0732">Signal</keyword>
<dbReference type="AlphaFoldDB" id="A0A9X2K265"/>
<reference evidence="3" key="1">
    <citation type="submission" date="2022-06" db="EMBL/GenBank/DDBJ databases">
        <title>Sequencing the genomes of 1000 actinobacteria strains.</title>
        <authorList>
            <person name="Klenk H.-P."/>
        </authorList>
    </citation>
    <scope>NUCLEOTIDE SEQUENCE</scope>
    <source>
        <strain evidence="3">DSM 46694</strain>
    </source>
</reference>
<protein>
    <recommendedName>
        <fullName evidence="2">Ricin B lectin domain-containing protein</fullName>
    </recommendedName>
</protein>